<evidence type="ECO:0000313" key="2">
    <source>
        <dbReference type="Proteomes" id="UP000646749"/>
    </source>
</evidence>
<organism evidence="1 2">
    <name type="scientific">Plantactinospora endophytica</name>
    <dbReference type="NCBI Taxonomy" id="673535"/>
    <lineage>
        <taxon>Bacteria</taxon>
        <taxon>Bacillati</taxon>
        <taxon>Actinomycetota</taxon>
        <taxon>Actinomycetes</taxon>
        <taxon>Micromonosporales</taxon>
        <taxon>Micromonosporaceae</taxon>
        <taxon>Plantactinospora</taxon>
    </lineage>
</organism>
<reference evidence="1 2" key="1">
    <citation type="submission" date="2021-01" db="EMBL/GenBank/DDBJ databases">
        <title>Whole genome shotgun sequence of Plantactinospora endophytica NBRC 110450.</title>
        <authorList>
            <person name="Komaki H."/>
            <person name="Tamura T."/>
        </authorList>
    </citation>
    <scope>NUCLEOTIDE SEQUENCE [LARGE SCALE GENOMIC DNA]</scope>
    <source>
        <strain evidence="1 2">NBRC 110450</strain>
    </source>
</reference>
<comment type="caution">
    <text evidence="1">The sequence shown here is derived from an EMBL/GenBank/DDBJ whole genome shotgun (WGS) entry which is preliminary data.</text>
</comment>
<evidence type="ECO:0000313" key="1">
    <source>
        <dbReference type="EMBL" id="GIG86936.1"/>
    </source>
</evidence>
<accession>A0ABQ4DWW9</accession>
<dbReference type="Proteomes" id="UP000646749">
    <property type="component" value="Unassembled WGS sequence"/>
</dbReference>
<evidence type="ECO:0008006" key="3">
    <source>
        <dbReference type="Google" id="ProtNLM"/>
    </source>
</evidence>
<keyword evidence="2" id="KW-1185">Reference proteome</keyword>
<protein>
    <recommendedName>
        <fullName evidence="3">Xaa-Pro dipeptidyl-peptidase C-terminal domain-containing protein</fullName>
    </recommendedName>
</protein>
<proteinExistence type="predicted"/>
<gene>
    <name evidence="1" type="ORF">Pen02_18720</name>
</gene>
<dbReference type="EMBL" id="BONW01000007">
    <property type="protein sequence ID" value="GIG86936.1"/>
    <property type="molecule type" value="Genomic_DNA"/>
</dbReference>
<sequence>MLSLAWADRGCGAGGRRWGERTARPPRVVQPGVTVTFYLSRDIHGDATLRAVVGSGVEVGTYRYGRPPRKPVVLPPRATI</sequence>
<name>A0ABQ4DWW9_9ACTN</name>